<dbReference type="OrthoDB" id="6565923at2"/>
<gene>
    <name evidence="2" type="ORF">BS411_18000</name>
</gene>
<comment type="caution">
    <text evidence="2">The sequence shown here is derived from an EMBL/GenBank/DDBJ whole genome shotgun (WGS) entry which is preliminary data.</text>
</comment>
<dbReference type="GO" id="GO:0016787">
    <property type="term" value="F:hydrolase activity"/>
    <property type="evidence" value="ECO:0007669"/>
    <property type="project" value="UniProtKB-KW"/>
</dbReference>
<evidence type="ECO:0000313" key="2">
    <source>
        <dbReference type="EMBL" id="PUX18951.1"/>
    </source>
</evidence>
<evidence type="ECO:0000259" key="1">
    <source>
        <dbReference type="Pfam" id="PF00561"/>
    </source>
</evidence>
<feature type="domain" description="AB hydrolase-1" evidence="1">
    <location>
        <begin position="161"/>
        <end position="385"/>
    </location>
</feature>
<dbReference type="Pfam" id="PF00561">
    <property type="entry name" value="Abhydrolase_1"/>
    <property type="match status" value="1"/>
</dbReference>
<dbReference type="AlphaFoldDB" id="A0A2T7B1E3"/>
<dbReference type="RefSeq" id="WP_075199328.1">
    <property type="nucleotide sequence ID" value="NZ_CP187984.1"/>
</dbReference>
<dbReference type="InterPro" id="IPR000073">
    <property type="entry name" value="AB_hydrolase_1"/>
</dbReference>
<protein>
    <submittedName>
        <fullName evidence="2">Alpha/beta hydrolase</fullName>
    </submittedName>
</protein>
<dbReference type="SUPFAM" id="SSF53474">
    <property type="entry name" value="alpha/beta-Hydrolases"/>
    <property type="match status" value="1"/>
</dbReference>
<accession>A0A2T7B1E3</accession>
<name>A0A2T7B1E3_9ENTR</name>
<dbReference type="InterPro" id="IPR029058">
    <property type="entry name" value="AB_hydrolase_fold"/>
</dbReference>
<organism evidence="2">
    <name type="scientific">Cronobacter turicensis</name>
    <dbReference type="NCBI Taxonomy" id="413502"/>
    <lineage>
        <taxon>Bacteria</taxon>
        <taxon>Pseudomonadati</taxon>
        <taxon>Pseudomonadota</taxon>
        <taxon>Gammaproteobacteria</taxon>
        <taxon>Enterobacterales</taxon>
        <taxon>Enterobacteriaceae</taxon>
        <taxon>Cronobacter</taxon>
    </lineage>
</organism>
<dbReference type="EMBL" id="MSAG01000031">
    <property type="protein sequence ID" value="PUX18951.1"/>
    <property type="molecule type" value="Genomic_DNA"/>
</dbReference>
<reference evidence="2" key="1">
    <citation type="submission" date="2016-12" db="EMBL/GenBank/DDBJ databases">
        <title>Analysis of the Molecular Diversity Among Cronobacter Species Isolated from Filth Flies Using a Pan Genomic DNA Microarray.</title>
        <authorList>
            <person name="Pava-Ripoll M."/>
            <person name="Tall B."/>
            <person name="Farber J."/>
            <person name="Fanning S."/>
            <person name="Lehner A."/>
            <person name="Stephan R."/>
            <person name="Pagotto F."/>
            <person name="Iverson C."/>
            <person name="Ziobro G."/>
            <person name="Miller A."/>
            <person name="Pearson R."/>
            <person name="Yan Q."/>
            <person name="Kim M."/>
            <person name="Jeong S."/>
            <person name="Park J."/>
            <person name="Jun S."/>
            <person name="Choi H."/>
            <person name="Chung T."/>
            <person name="Yoo Y."/>
            <person name="Park E."/>
            <person name="Hwang S."/>
            <person name="Lee B."/>
            <person name="Sathyamoorthy V."/>
            <person name="Carter L."/>
            <person name="Mammel M."/>
            <person name="Jackson S."/>
            <person name="Kothary M."/>
            <person name="Patel I."/>
            <person name="Grim C."/>
            <person name="Gopinath G."/>
            <person name="Gangiredla J."/>
            <person name="Chase H."/>
        </authorList>
    </citation>
    <scope>NUCLEOTIDE SEQUENCE [LARGE SCALE GENOMIC DNA]</scope>
    <source>
        <strain evidence="2">MOD1-Sh41s</strain>
    </source>
</reference>
<proteinExistence type="predicted"/>
<sequence length="417" mass="45343">MGTLSVSLIDNLLEELTARDAQALHRLRLSRSPQDIDAALLTRSPVMRKLPELARREGIAYLHARLQAPQGEDIADTALFSLLLDGLADALLADAGLNTLKPAPDVAGFSLPHALETGFDRHETARGAVYVSKRQGTPLVVTGALGIPLQAWQRLVADPQGWRLILPELPCGTLLEGGMRSAADVHEYADIIGTQLAALALPARPWLLGWCNGGRIALELARRLREGVEGVFLLCPTLRDASAPDDGSVYENKLQQLFNLVLGNPKAAPSVAMMAGKLLAAPDTSRLTGAEYLAALGGLPRRSMAGALSVPMQDADSLLNYARRTAKDEAFARGRDYRHLPMPVYLIQGADDPVVSNSQARRWLREQLTAFETFQITGAGHVPQDLQFPWLMALLNHARQGQRSSLPRRVIHLHGEH</sequence>
<keyword evidence="2" id="KW-0378">Hydrolase</keyword>
<dbReference type="Gene3D" id="3.40.50.1820">
    <property type="entry name" value="alpha/beta hydrolase"/>
    <property type="match status" value="1"/>
</dbReference>